<dbReference type="PROSITE" id="PS51257">
    <property type="entry name" value="PROKAR_LIPOPROTEIN"/>
    <property type="match status" value="1"/>
</dbReference>
<evidence type="ECO:0000259" key="5">
    <source>
        <dbReference type="PROSITE" id="PS50072"/>
    </source>
</evidence>
<dbReference type="InterPro" id="IPR044666">
    <property type="entry name" value="Cyclophilin_A-like"/>
</dbReference>
<feature type="domain" description="PPIase cyclophilin-type" evidence="5">
    <location>
        <begin position="65"/>
        <end position="218"/>
    </location>
</feature>
<dbReference type="eggNOG" id="COG0652">
    <property type="taxonomic scope" value="Bacteria"/>
</dbReference>
<accession>A6TMR9</accession>
<dbReference type="Proteomes" id="UP000001572">
    <property type="component" value="Chromosome"/>
</dbReference>
<evidence type="ECO:0000313" key="7">
    <source>
        <dbReference type="Proteomes" id="UP000001572"/>
    </source>
</evidence>
<sequence>MKLISKSKALKVSCILLLVGALLSITACTNATPIDIDDNEDVENVELVGDAEEVENFEGQAKPLVTIEMETGGIIEIELYPEVAPNTVKNFVSLIENGHYDGLIFHRVIPGFMIQGGDPNGNGSGGPGYAIEGEFLSNQFENNLLHERGVISMARSQDPNSAGSQFFIMTEKASHLDGDYAGFGQVVTGMDVVDEIVHSKTGTQDKPVEDQKMQRVTVDTFDVNYEAPKIIQ</sequence>
<keyword evidence="3 4" id="KW-0413">Isomerase</keyword>
<dbReference type="GO" id="GO:0006457">
    <property type="term" value="P:protein folding"/>
    <property type="evidence" value="ECO:0007669"/>
    <property type="project" value="InterPro"/>
</dbReference>
<dbReference type="AlphaFoldDB" id="A6TMR9"/>
<dbReference type="InterPro" id="IPR002130">
    <property type="entry name" value="Cyclophilin-type_PPIase_dom"/>
</dbReference>
<evidence type="ECO:0000256" key="3">
    <source>
        <dbReference type="ARBA" id="ARBA00023235"/>
    </source>
</evidence>
<comment type="function">
    <text evidence="1 4">PPIases accelerate the folding of proteins. It catalyzes the cis-trans isomerization of proline imidic peptide bonds in oligopeptides.</text>
</comment>
<comment type="similarity">
    <text evidence="4">Belongs to the cyclophilin-type PPIase family.</text>
</comment>
<dbReference type="PROSITE" id="PS50072">
    <property type="entry name" value="CSA_PPIASE_2"/>
    <property type="match status" value="1"/>
</dbReference>
<dbReference type="PROSITE" id="PS00170">
    <property type="entry name" value="CSA_PPIASE_1"/>
    <property type="match status" value="1"/>
</dbReference>
<dbReference type="PRINTS" id="PR00153">
    <property type="entry name" value="CSAPPISMRASE"/>
</dbReference>
<dbReference type="Gene3D" id="2.40.100.10">
    <property type="entry name" value="Cyclophilin-like"/>
    <property type="match status" value="1"/>
</dbReference>
<evidence type="ECO:0000256" key="2">
    <source>
        <dbReference type="ARBA" id="ARBA00023110"/>
    </source>
</evidence>
<organism evidence="6 7">
    <name type="scientific">Alkaliphilus metalliredigens (strain QYMF)</name>
    <dbReference type="NCBI Taxonomy" id="293826"/>
    <lineage>
        <taxon>Bacteria</taxon>
        <taxon>Bacillati</taxon>
        <taxon>Bacillota</taxon>
        <taxon>Clostridia</taxon>
        <taxon>Peptostreptococcales</taxon>
        <taxon>Natronincolaceae</taxon>
        <taxon>Alkaliphilus</taxon>
    </lineage>
</organism>
<proteinExistence type="inferred from homology"/>
<name>A6TMR9_ALKMQ</name>
<evidence type="ECO:0000256" key="1">
    <source>
        <dbReference type="ARBA" id="ARBA00002388"/>
    </source>
</evidence>
<evidence type="ECO:0000313" key="6">
    <source>
        <dbReference type="EMBL" id="ABR47487.1"/>
    </source>
</evidence>
<comment type="catalytic activity">
    <reaction evidence="4">
        <text>[protein]-peptidylproline (omega=180) = [protein]-peptidylproline (omega=0)</text>
        <dbReference type="Rhea" id="RHEA:16237"/>
        <dbReference type="Rhea" id="RHEA-COMP:10747"/>
        <dbReference type="Rhea" id="RHEA-COMP:10748"/>
        <dbReference type="ChEBI" id="CHEBI:83833"/>
        <dbReference type="ChEBI" id="CHEBI:83834"/>
        <dbReference type="EC" id="5.2.1.8"/>
    </reaction>
</comment>
<dbReference type="GO" id="GO:0003755">
    <property type="term" value="F:peptidyl-prolyl cis-trans isomerase activity"/>
    <property type="evidence" value="ECO:0007669"/>
    <property type="project" value="UniProtKB-UniRule"/>
</dbReference>
<keyword evidence="2 4" id="KW-0697">Rotamase</keyword>
<dbReference type="STRING" id="293826.Amet_1282"/>
<dbReference type="Pfam" id="PF00160">
    <property type="entry name" value="Pro_isomerase"/>
    <property type="match status" value="1"/>
</dbReference>
<evidence type="ECO:0000256" key="4">
    <source>
        <dbReference type="RuleBase" id="RU363019"/>
    </source>
</evidence>
<dbReference type="HOGENOM" id="CLU_012062_16_0_9"/>
<reference evidence="7" key="1">
    <citation type="journal article" date="2016" name="Genome Announc.">
        <title>Complete genome sequence of Alkaliphilus metalliredigens strain QYMF, an alkaliphilic and metal-reducing bacterium isolated from borax-contaminated leachate ponds.</title>
        <authorList>
            <person name="Hwang C."/>
            <person name="Copeland A."/>
            <person name="Lucas S."/>
            <person name="Lapidus A."/>
            <person name="Barry K."/>
            <person name="Detter J.C."/>
            <person name="Glavina Del Rio T."/>
            <person name="Hammon N."/>
            <person name="Israni S."/>
            <person name="Dalin E."/>
            <person name="Tice H."/>
            <person name="Pitluck S."/>
            <person name="Chertkov O."/>
            <person name="Brettin T."/>
            <person name="Bruce D."/>
            <person name="Han C."/>
            <person name="Schmutz J."/>
            <person name="Larimer F."/>
            <person name="Land M.L."/>
            <person name="Hauser L."/>
            <person name="Kyrpides N."/>
            <person name="Mikhailova N."/>
            <person name="Ye Q."/>
            <person name="Zhou J."/>
            <person name="Richardson P."/>
            <person name="Fields M.W."/>
        </authorList>
    </citation>
    <scope>NUCLEOTIDE SEQUENCE [LARGE SCALE GENOMIC DNA]</scope>
    <source>
        <strain evidence="7">QYMF</strain>
    </source>
</reference>
<feature type="chain" id="PRO_5039741676" description="Peptidyl-prolyl cis-trans isomerase" evidence="4">
    <location>
        <begin position="32"/>
        <end position="232"/>
    </location>
</feature>
<dbReference type="CDD" id="cd00317">
    <property type="entry name" value="cyclophilin"/>
    <property type="match status" value="1"/>
</dbReference>
<keyword evidence="4" id="KW-0732">Signal</keyword>
<feature type="signal peptide" evidence="4">
    <location>
        <begin position="1"/>
        <end position="31"/>
    </location>
</feature>
<dbReference type="InterPro" id="IPR029000">
    <property type="entry name" value="Cyclophilin-like_dom_sf"/>
</dbReference>
<protein>
    <recommendedName>
        <fullName evidence="4">Peptidyl-prolyl cis-trans isomerase</fullName>
        <shortName evidence="4">PPIase</shortName>
        <ecNumber evidence="4">5.2.1.8</ecNumber>
    </recommendedName>
</protein>
<dbReference type="InterPro" id="IPR020892">
    <property type="entry name" value="Cyclophilin-type_PPIase_CS"/>
</dbReference>
<dbReference type="KEGG" id="amt:Amet_1282"/>
<dbReference type="PANTHER" id="PTHR45625">
    <property type="entry name" value="PEPTIDYL-PROLYL CIS-TRANS ISOMERASE-RELATED"/>
    <property type="match status" value="1"/>
</dbReference>
<dbReference type="PANTHER" id="PTHR45625:SF4">
    <property type="entry name" value="PEPTIDYLPROLYL ISOMERASE DOMAIN AND WD REPEAT-CONTAINING PROTEIN 1"/>
    <property type="match status" value="1"/>
</dbReference>
<gene>
    <name evidence="6" type="ordered locus">Amet_1282</name>
</gene>
<dbReference type="SUPFAM" id="SSF50891">
    <property type="entry name" value="Cyclophilin-like"/>
    <property type="match status" value="1"/>
</dbReference>
<keyword evidence="7" id="KW-1185">Reference proteome</keyword>
<dbReference type="EMBL" id="CP000724">
    <property type="protein sequence ID" value="ABR47487.1"/>
    <property type="molecule type" value="Genomic_DNA"/>
</dbReference>
<dbReference type="OrthoDB" id="9807797at2"/>
<dbReference type="EC" id="5.2.1.8" evidence="4"/>